<dbReference type="InterPro" id="IPR013783">
    <property type="entry name" value="Ig-like_fold"/>
</dbReference>
<proteinExistence type="inferred from homology"/>
<dbReference type="Pfam" id="PF24536">
    <property type="entry name" value="NXPE4_C"/>
    <property type="match status" value="1"/>
</dbReference>
<reference evidence="3 4" key="1">
    <citation type="submission" date="2023-09" db="EMBL/GenBank/DDBJ databases">
        <authorList>
            <person name="Wang M."/>
        </authorList>
    </citation>
    <scope>NUCLEOTIDE SEQUENCE [LARGE SCALE GENOMIC DNA]</scope>
    <source>
        <strain evidence="3">GT-2023</strain>
        <tissue evidence="3">Liver</tissue>
    </source>
</reference>
<dbReference type="InterPro" id="IPR057106">
    <property type="entry name" value="NXPE4_C"/>
</dbReference>
<sequence length="491" mass="55782">MGISDEEWDRLQRAIDWPIPDQITHLNQSTSPVHSSFSIVGLNESYKVGEKISVTITARDHNKNLKRYGGDFFQAKLFNAKLKASVYGEVVDHRNGTYSVAFLLPWEGQAQVFVRLEHSSEVVQIIKKYRDSSFPRSHYLGYFESGPSKSRIREAVECNLKWGEDGSWRKGNCCCEYKDIKTGTVWQCIRPKTLSCDKLVYHSHGPLENPLNLFEQQLFSKKLTNVAISGDKKSINVLPNTAGTGTVEKCRSGLTAPVPAGFYMKDVWKSFVCNTRQFSPAQMGNCLKNKIVYLLGDSTTRQWFEYFEEKVPGIKRMDLHTHPAGGPLMAVDLKNSIIIHWRPHGVPLRFRKTFITDLHYISNDIDEIAGGSHAVVVFTYCAHLVFQPITFYVFQVAKIRQSVVALLSRAPDTTVVIKSGNTAGIKDIFQSDWHMMQLDTVMREMFRDIDGVIFLDVWQMTSCHYLPEHIHPGPVIIANEVDMFLSYVCPS</sequence>
<dbReference type="EMBL" id="JAYMGO010000001">
    <property type="protein sequence ID" value="KAL1281359.1"/>
    <property type="molecule type" value="Genomic_DNA"/>
</dbReference>
<dbReference type="PANTHER" id="PTHR16165:SF23">
    <property type="entry name" value="NEUREXOPHILIN AND PC-ESTERASE DOMAIN FAMILY, MEMBER 5"/>
    <property type="match status" value="1"/>
</dbReference>
<dbReference type="SUPFAM" id="SSF81296">
    <property type="entry name" value="E set domains"/>
    <property type="match status" value="1"/>
</dbReference>
<feature type="domain" description="NXPE C-terminal" evidence="2">
    <location>
        <begin position="268"/>
        <end position="489"/>
    </location>
</feature>
<accession>A0ABR3NWQ9</accession>
<comment type="similarity">
    <text evidence="1">Belongs to the NXPE family.</text>
</comment>
<comment type="caution">
    <text evidence="3">The sequence shown here is derived from an EMBL/GenBank/DDBJ whole genome shotgun (WGS) entry which is preliminary data.</text>
</comment>
<protein>
    <recommendedName>
        <fullName evidence="2">NXPE C-terminal domain-containing protein</fullName>
    </recommendedName>
</protein>
<gene>
    <name evidence="3" type="ORF">QQF64_000162</name>
</gene>
<keyword evidence="4" id="KW-1185">Reference proteome</keyword>
<evidence type="ECO:0000313" key="3">
    <source>
        <dbReference type="EMBL" id="KAL1281359.1"/>
    </source>
</evidence>
<dbReference type="InterPro" id="IPR014756">
    <property type="entry name" value="Ig_E-set"/>
</dbReference>
<dbReference type="PANTHER" id="PTHR16165">
    <property type="entry name" value="NXPE FAMILY MEMBER"/>
    <property type="match status" value="1"/>
</dbReference>
<dbReference type="Pfam" id="PF06312">
    <property type="entry name" value="Neurexophilin"/>
    <property type="match status" value="1"/>
</dbReference>
<organism evidence="3 4">
    <name type="scientific">Cirrhinus molitorella</name>
    <name type="common">mud carp</name>
    <dbReference type="NCBI Taxonomy" id="172907"/>
    <lineage>
        <taxon>Eukaryota</taxon>
        <taxon>Metazoa</taxon>
        <taxon>Chordata</taxon>
        <taxon>Craniata</taxon>
        <taxon>Vertebrata</taxon>
        <taxon>Euteleostomi</taxon>
        <taxon>Actinopterygii</taxon>
        <taxon>Neopterygii</taxon>
        <taxon>Teleostei</taxon>
        <taxon>Ostariophysi</taxon>
        <taxon>Cypriniformes</taxon>
        <taxon>Cyprinidae</taxon>
        <taxon>Labeoninae</taxon>
        <taxon>Labeonini</taxon>
        <taxon>Cirrhinus</taxon>
    </lineage>
</organism>
<dbReference type="Proteomes" id="UP001558613">
    <property type="component" value="Unassembled WGS sequence"/>
</dbReference>
<evidence type="ECO:0000313" key="4">
    <source>
        <dbReference type="Proteomes" id="UP001558613"/>
    </source>
</evidence>
<evidence type="ECO:0000256" key="1">
    <source>
        <dbReference type="ARBA" id="ARBA00005431"/>
    </source>
</evidence>
<dbReference type="Gene3D" id="2.60.40.10">
    <property type="entry name" value="Immunoglobulins"/>
    <property type="match status" value="1"/>
</dbReference>
<evidence type="ECO:0000259" key="2">
    <source>
        <dbReference type="Pfam" id="PF24536"/>
    </source>
</evidence>
<name>A0ABR3NWQ9_9TELE</name>
<dbReference type="InterPro" id="IPR026845">
    <property type="entry name" value="NXPH/NXPE"/>
</dbReference>